<dbReference type="EMBL" id="JABFUD020000019">
    <property type="protein sequence ID" value="KAI5065718.1"/>
    <property type="molecule type" value="Genomic_DNA"/>
</dbReference>
<dbReference type="OrthoDB" id="1927867at2759"/>
<accession>A0A9D4UDX0</accession>
<feature type="signal peptide" evidence="2">
    <location>
        <begin position="1"/>
        <end position="18"/>
    </location>
</feature>
<feature type="domain" description="DUF4408" evidence="3">
    <location>
        <begin position="88"/>
        <end position="118"/>
    </location>
</feature>
<feature type="transmembrane region" description="Helical" evidence="1">
    <location>
        <begin position="90"/>
        <end position="114"/>
    </location>
</feature>
<gene>
    <name evidence="4" type="ORF">GOP47_0020413</name>
</gene>
<comment type="caution">
    <text evidence="4">The sequence shown here is derived from an EMBL/GenBank/DDBJ whole genome shotgun (WGS) entry which is preliminary data.</text>
</comment>
<keyword evidence="1" id="KW-1133">Transmembrane helix</keyword>
<evidence type="ECO:0000256" key="2">
    <source>
        <dbReference type="SAM" id="SignalP"/>
    </source>
</evidence>
<evidence type="ECO:0000313" key="4">
    <source>
        <dbReference type="EMBL" id="KAI5065718.1"/>
    </source>
</evidence>
<feature type="transmembrane region" description="Helical" evidence="1">
    <location>
        <begin position="52"/>
        <end position="78"/>
    </location>
</feature>
<evidence type="ECO:0000256" key="1">
    <source>
        <dbReference type="SAM" id="Phobius"/>
    </source>
</evidence>
<dbReference type="PANTHER" id="PTHR35762">
    <property type="entry name" value="TRANSMEMBRANE PROTEIN"/>
    <property type="match status" value="1"/>
</dbReference>
<evidence type="ECO:0000259" key="3">
    <source>
        <dbReference type="Pfam" id="PF14364"/>
    </source>
</evidence>
<dbReference type="PANTHER" id="PTHR35762:SF2">
    <property type="entry name" value="TRANSMEMBRANE PROTEIN"/>
    <property type="match status" value="1"/>
</dbReference>
<keyword evidence="1" id="KW-0812">Transmembrane</keyword>
<sequence>MHIRIPLVSFLLVAIARASSSLSLYRAVPSTSTSMAASKPQILTFHGTFYLPMVSLAMLAGLVFSFTLPVALSFFISAMDSSLFSLLPQLWNAFLSWITPPCLFVLLNGIIFVLTASSGMLSSSASSSGSSDFCTNLLGKMESSPKRSSRALMEDLSASTSCTIVSTKMQKQHFQALTVDVVPALSNHKPCAVFDAHGTRQAEEGKFYDAEDEEELEEQQEEDSSKFSKLATGMRSFSFSCAENRINEPEESDDDINYGDAWPSYGQSKRSLSTKKMSFFCREEGDCVQMMARSVPTSPQLATQPTANSIKRSLSVDSASFHGKQVSSVPPAENLSDEAFRKRVEDFISKMNAQLRNEVK</sequence>
<keyword evidence="1" id="KW-0472">Membrane</keyword>
<dbReference type="Pfam" id="PF14364">
    <property type="entry name" value="DUF4408"/>
    <property type="match status" value="1"/>
</dbReference>
<keyword evidence="5" id="KW-1185">Reference proteome</keyword>
<proteinExistence type="predicted"/>
<reference evidence="4" key="1">
    <citation type="submission" date="2021-01" db="EMBL/GenBank/DDBJ databases">
        <title>Adiantum capillus-veneris genome.</title>
        <authorList>
            <person name="Fang Y."/>
            <person name="Liao Q."/>
        </authorList>
    </citation>
    <scope>NUCLEOTIDE SEQUENCE</scope>
    <source>
        <strain evidence="4">H3</strain>
        <tissue evidence="4">Leaf</tissue>
    </source>
</reference>
<dbReference type="InterPro" id="IPR025520">
    <property type="entry name" value="DUF4408"/>
</dbReference>
<evidence type="ECO:0000313" key="5">
    <source>
        <dbReference type="Proteomes" id="UP000886520"/>
    </source>
</evidence>
<feature type="chain" id="PRO_5038605254" description="DUF4408 domain-containing protein" evidence="2">
    <location>
        <begin position="19"/>
        <end position="360"/>
    </location>
</feature>
<dbReference type="AlphaFoldDB" id="A0A9D4UDX0"/>
<keyword evidence="2" id="KW-0732">Signal</keyword>
<protein>
    <recommendedName>
        <fullName evidence="3">DUF4408 domain-containing protein</fullName>
    </recommendedName>
</protein>
<organism evidence="4 5">
    <name type="scientific">Adiantum capillus-veneris</name>
    <name type="common">Maidenhair fern</name>
    <dbReference type="NCBI Taxonomy" id="13818"/>
    <lineage>
        <taxon>Eukaryota</taxon>
        <taxon>Viridiplantae</taxon>
        <taxon>Streptophyta</taxon>
        <taxon>Embryophyta</taxon>
        <taxon>Tracheophyta</taxon>
        <taxon>Polypodiopsida</taxon>
        <taxon>Polypodiidae</taxon>
        <taxon>Polypodiales</taxon>
        <taxon>Pteridineae</taxon>
        <taxon>Pteridaceae</taxon>
        <taxon>Vittarioideae</taxon>
        <taxon>Adiantum</taxon>
    </lineage>
</organism>
<dbReference type="Proteomes" id="UP000886520">
    <property type="component" value="Chromosome 19"/>
</dbReference>
<name>A0A9D4UDX0_ADICA</name>